<dbReference type="InterPro" id="IPR037401">
    <property type="entry name" value="SnoaL-like"/>
</dbReference>
<proteinExistence type="predicted"/>
<dbReference type="EMBL" id="JACHMF010000001">
    <property type="protein sequence ID" value="MBB4693296.1"/>
    <property type="molecule type" value="Genomic_DNA"/>
</dbReference>
<dbReference type="Pfam" id="PF13577">
    <property type="entry name" value="SnoaL_4"/>
    <property type="match status" value="1"/>
</dbReference>
<dbReference type="Gene3D" id="3.10.450.50">
    <property type="match status" value="1"/>
</dbReference>
<dbReference type="CDD" id="cd00531">
    <property type="entry name" value="NTF2_like"/>
    <property type="match status" value="1"/>
</dbReference>
<keyword evidence="2" id="KW-0413">Isomerase</keyword>
<evidence type="ECO:0000313" key="3">
    <source>
        <dbReference type="Proteomes" id="UP000542742"/>
    </source>
</evidence>
<organism evidence="2 3">
    <name type="scientific">Paractinoplanes abujensis</name>
    <dbReference type="NCBI Taxonomy" id="882441"/>
    <lineage>
        <taxon>Bacteria</taxon>
        <taxon>Bacillati</taxon>
        <taxon>Actinomycetota</taxon>
        <taxon>Actinomycetes</taxon>
        <taxon>Micromonosporales</taxon>
        <taxon>Micromonosporaceae</taxon>
        <taxon>Paractinoplanes</taxon>
    </lineage>
</organism>
<dbReference type="SUPFAM" id="SSF54427">
    <property type="entry name" value="NTF2-like"/>
    <property type="match status" value="1"/>
</dbReference>
<comment type="caution">
    <text evidence="2">The sequence shown here is derived from an EMBL/GenBank/DDBJ whole genome shotgun (WGS) entry which is preliminary data.</text>
</comment>
<dbReference type="InterPro" id="IPR032710">
    <property type="entry name" value="NTF2-like_dom_sf"/>
</dbReference>
<reference evidence="2 3" key="1">
    <citation type="submission" date="2020-08" db="EMBL/GenBank/DDBJ databases">
        <title>Sequencing the genomes of 1000 actinobacteria strains.</title>
        <authorList>
            <person name="Klenk H.-P."/>
        </authorList>
    </citation>
    <scope>NUCLEOTIDE SEQUENCE [LARGE SCALE GENOMIC DNA]</scope>
    <source>
        <strain evidence="2 3">DSM 45518</strain>
    </source>
</reference>
<dbReference type="AlphaFoldDB" id="A0A7W7G404"/>
<evidence type="ECO:0000259" key="1">
    <source>
        <dbReference type="Pfam" id="PF13577"/>
    </source>
</evidence>
<gene>
    <name evidence="2" type="ORF">BKA14_003444</name>
</gene>
<evidence type="ECO:0000313" key="2">
    <source>
        <dbReference type="EMBL" id="MBB4693296.1"/>
    </source>
</evidence>
<accession>A0A7W7G404</accession>
<name>A0A7W7G404_9ACTN</name>
<feature type="domain" description="SnoaL-like" evidence="1">
    <location>
        <begin position="13"/>
        <end position="147"/>
    </location>
</feature>
<dbReference type="Proteomes" id="UP000542742">
    <property type="component" value="Unassembled WGS sequence"/>
</dbReference>
<sequence length="164" mass="17794">MTDTISTSATLADLRDRAVITDTLHRYAAGLDLNDADLLASVLTEDAVVDLGPAMRRIGYDFPPLTPRETVVTTLIGAVGPLDTSHSISNVRITIDGDDATVLAYAQAQHFKPGSGSDPAVTRHALMMNRYTATMVRDGEQWRIRHLDIANAWFDGDALMLLGE</sequence>
<dbReference type="RefSeq" id="WP_184951930.1">
    <property type="nucleotide sequence ID" value="NZ_BOMC01000080.1"/>
</dbReference>
<dbReference type="GO" id="GO:0016853">
    <property type="term" value="F:isomerase activity"/>
    <property type="evidence" value="ECO:0007669"/>
    <property type="project" value="UniProtKB-KW"/>
</dbReference>
<keyword evidence="3" id="KW-1185">Reference proteome</keyword>
<protein>
    <submittedName>
        <fullName evidence="2">Ketosteroid isomerase-like protein</fullName>
    </submittedName>
</protein>